<organism evidence="2">
    <name type="scientific">Tanacetum cinerariifolium</name>
    <name type="common">Dalmatian daisy</name>
    <name type="synonym">Chrysanthemum cinerariifolium</name>
    <dbReference type="NCBI Taxonomy" id="118510"/>
    <lineage>
        <taxon>Eukaryota</taxon>
        <taxon>Viridiplantae</taxon>
        <taxon>Streptophyta</taxon>
        <taxon>Embryophyta</taxon>
        <taxon>Tracheophyta</taxon>
        <taxon>Spermatophyta</taxon>
        <taxon>Magnoliopsida</taxon>
        <taxon>eudicotyledons</taxon>
        <taxon>Gunneridae</taxon>
        <taxon>Pentapetalae</taxon>
        <taxon>asterids</taxon>
        <taxon>campanulids</taxon>
        <taxon>Asterales</taxon>
        <taxon>Asteraceae</taxon>
        <taxon>Asteroideae</taxon>
        <taxon>Anthemideae</taxon>
        <taxon>Anthemidinae</taxon>
        <taxon>Tanacetum</taxon>
    </lineage>
</organism>
<sequence length="184" mass="21192">HPHPRQRARRAGQNQQRAGRAPRQHPRSVLENQRASRLRDYGHRPPVRPRRDSGLARSRAHHQVPGAVLAAQEYARQQGQELETLVARLLKATVQPSATTPPSIEPSRPLSPRIQRLFGAVQVPADFDYKKALDEAMQERYGQPSCSNWQKNRRFGSIVAAYPSAKRTTYCAKWWELRKLRKFY</sequence>
<evidence type="ECO:0000256" key="1">
    <source>
        <dbReference type="SAM" id="MobiDB-lite"/>
    </source>
</evidence>
<feature type="compositionally biased region" description="Basic and acidic residues" evidence="1">
    <location>
        <begin position="37"/>
        <end position="54"/>
    </location>
</feature>
<accession>A0A699RCT8</accession>
<dbReference type="Pfam" id="PF19891">
    <property type="entry name" value="DUF6364"/>
    <property type="match status" value="1"/>
</dbReference>
<comment type="caution">
    <text evidence="2">The sequence shown here is derived from an EMBL/GenBank/DDBJ whole genome shotgun (WGS) entry which is preliminary data.</text>
</comment>
<protein>
    <submittedName>
        <fullName evidence="2">Uncharacterized protein</fullName>
    </submittedName>
</protein>
<dbReference type="EMBL" id="BKCJ011090865">
    <property type="protein sequence ID" value="GFC83715.1"/>
    <property type="molecule type" value="Genomic_DNA"/>
</dbReference>
<dbReference type="AlphaFoldDB" id="A0A699RCT8"/>
<feature type="region of interest" description="Disordered" evidence="1">
    <location>
        <begin position="1"/>
        <end position="62"/>
    </location>
</feature>
<proteinExistence type="predicted"/>
<feature type="compositionally biased region" description="Basic residues" evidence="1">
    <location>
        <begin position="1"/>
        <end position="10"/>
    </location>
</feature>
<gene>
    <name evidence="2" type="ORF">Tci_855685</name>
</gene>
<name>A0A699RCT8_TANCI</name>
<reference evidence="2" key="1">
    <citation type="journal article" date="2019" name="Sci. Rep.">
        <title>Draft genome of Tanacetum cinerariifolium, the natural source of mosquito coil.</title>
        <authorList>
            <person name="Yamashiro T."/>
            <person name="Shiraishi A."/>
            <person name="Satake H."/>
            <person name="Nakayama K."/>
        </authorList>
    </citation>
    <scope>NUCLEOTIDE SEQUENCE</scope>
</reference>
<dbReference type="InterPro" id="IPR045944">
    <property type="entry name" value="DUF6364"/>
</dbReference>
<evidence type="ECO:0000313" key="2">
    <source>
        <dbReference type="EMBL" id="GFC83715.1"/>
    </source>
</evidence>
<feature type="non-terminal residue" evidence="2">
    <location>
        <position position="1"/>
    </location>
</feature>